<name>A0A8G2F1C8_9BACT</name>
<gene>
    <name evidence="4" type="ORF">SAMN05444001_10859</name>
</gene>
<dbReference type="Pfam" id="PF09479">
    <property type="entry name" value="Flg_new"/>
    <property type="match status" value="1"/>
</dbReference>
<evidence type="ECO:0000313" key="4">
    <source>
        <dbReference type="EMBL" id="SEF85221.1"/>
    </source>
</evidence>
<sequence>MKSIFTQRQYFLLFVLILLGNLGKPLFAQTEVSSQSELENAVADAAGGTTVTITLSSQFPSTLDNVITLANTNSSRIVIDGNNLELLPNPGSRHFKVTKGDGFIEFRNLTLRGYYDENAGTPSPAESGGVEIASGTGEISFGNVHFTHIRNYGAINGAFNNRLKIEKSTFEYNYSPLAGGALCFEGGIKALNVDYSTFNRNSSNGTGYSGGAINVKVGGSGSVVDIRNSVFLYNSTKHLGGAIAFHIVNPPTANFTIDACYFEGNKTVNPGGANYGPWADAGAIGLYSDNGDHNFTLTNSTFVSNESYDDGGALMIQNWGTNSSNTISNNTFYSNISWGQGIISNNNPPTDAGGGAIQFSKKTKADLKNNTFVGNKASGKNNPQLTALGGSRGGAIAYHYDTGSNKVYPELSMENNILAGNYVTDENDDIMPGDYANITITSHGVLNDLGGNIGIDDGIPLANNVTTMNIFGTSTPVLQDNQSNVYAGNPNDNTTGYYVLLQTIPILPNDNESIFGLADGSVVTPSQPADQRGYARVNGSSDAGSVEMLWVRFDANGGRWNGLPSLNYTGVEYYAQDVNVNTSKYFKITHTDATVTSPSADPVHDTYTFGGWVLDDGSDTPWNPATQVAENVKVKALWNGGNTYTVSYHGNENTGGTVPASQQVQAGTIYTVAEDKPSKRGYLFEGWNSSDDNRVYHAGYTFTMPEQNVSLTALWKEINIPGPGTDPVPGVELMDLAAVCPTEKVVRGEFNTLYTDNPMHYAIAFSEDAKAAGFKDLEEYILLPAGYFVFEVLASVPNGLYQGVLKLKCEENPQLIEEYPFEFEVLEGIQILEHPQTVESVCNGSVFELTVSAAGHGLAYQWYHNGRPISGATGNVYEAEISNETKGEYYVQVAGTCGYINSDTVYVIQNALQIQIKWDDVLYVTNTDSRYKSFQWYKDGMPVSTYGNGIYYTDTEGLRGSYSVRAYYPDGSFDESCPVYFDGQTKSSSVRVYPNPVKPYETITVEINGMEDNQANVPIYIYDMSGGRVYSGKSAGQRTDIVAAVPSGNYIVHIRLHSGKVYTQKLIVK</sequence>
<dbReference type="Gene3D" id="2.60.40.10">
    <property type="entry name" value="Immunoglobulins"/>
    <property type="match status" value="1"/>
</dbReference>
<reference evidence="4 5" key="1">
    <citation type="submission" date="2016-10" db="EMBL/GenBank/DDBJ databases">
        <authorList>
            <person name="Varghese N."/>
            <person name="Submissions S."/>
        </authorList>
    </citation>
    <scope>NUCLEOTIDE SEQUENCE [LARGE SCALE GENOMIC DNA]</scope>
    <source>
        <strain evidence="4 5">DSM 29073</strain>
    </source>
</reference>
<evidence type="ECO:0000313" key="5">
    <source>
        <dbReference type="Proteomes" id="UP000236725"/>
    </source>
</evidence>
<dbReference type="InterPro" id="IPR044060">
    <property type="entry name" value="Bacterial_rp_domain"/>
</dbReference>
<dbReference type="InterPro" id="IPR042229">
    <property type="entry name" value="Listeria/Bacterioides_rpt_sf"/>
</dbReference>
<evidence type="ECO:0000259" key="2">
    <source>
        <dbReference type="Pfam" id="PF18962"/>
    </source>
</evidence>
<protein>
    <submittedName>
        <fullName evidence="4">Listeria/Bacterioides repeat-containing protein/Por secretion system C-terminal sorting domain-containing protein</fullName>
    </submittedName>
</protein>
<accession>A0A8G2F1C8</accession>
<dbReference type="Proteomes" id="UP000236725">
    <property type="component" value="Unassembled WGS sequence"/>
</dbReference>
<dbReference type="InterPro" id="IPR013783">
    <property type="entry name" value="Ig-like_fold"/>
</dbReference>
<dbReference type="Gene3D" id="2.60.40.4270">
    <property type="entry name" value="Listeria-Bacteroides repeat domain"/>
    <property type="match status" value="2"/>
</dbReference>
<evidence type="ECO:0000256" key="1">
    <source>
        <dbReference type="ARBA" id="ARBA00004196"/>
    </source>
</evidence>
<feature type="domain" description="Secretion system C-terminal sorting" evidence="2">
    <location>
        <begin position="992"/>
        <end position="1068"/>
    </location>
</feature>
<evidence type="ECO:0000259" key="3">
    <source>
        <dbReference type="Pfam" id="PF18998"/>
    </source>
</evidence>
<dbReference type="NCBIfam" id="TIGR02543">
    <property type="entry name" value="List_Bact_rpt"/>
    <property type="match status" value="1"/>
</dbReference>
<keyword evidence="5" id="KW-1185">Reference proteome</keyword>
<dbReference type="RefSeq" id="WP_103983264.1">
    <property type="nucleotide sequence ID" value="NZ_FNVS01000008.1"/>
</dbReference>
<comment type="caution">
    <text evidence="4">The sequence shown here is derived from an EMBL/GenBank/DDBJ whole genome shotgun (WGS) entry which is preliminary data.</text>
</comment>
<dbReference type="Pfam" id="PF18962">
    <property type="entry name" value="Por_Secre_tail"/>
    <property type="match status" value="1"/>
</dbReference>
<dbReference type="InterPro" id="IPR013378">
    <property type="entry name" value="InlB-like_B-rpt"/>
</dbReference>
<dbReference type="GO" id="GO:0030313">
    <property type="term" value="C:cell envelope"/>
    <property type="evidence" value="ECO:0007669"/>
    <property type="project" value="UniProtKB-SubCell"/>
</dbReference>
<dbReference type="NCBIfam" id="TIGR04183">
    <property type="entry name" value="Por_Secre_tail"/>
    <property type="match status" value="1"/>
</dbReference>
<dbReference type="SUPFAM" id="SSF51126">
    <property type="entry name" value="Pectin lyase-like"/>
    <property type="match status" value="1"/>
</dbReference>
<dbReference type="EMBL" id="FNVS01000008">
    <property type="protein sequence ID" value="SEF85221.1"/>
    <property type="molecule type" value="Genomic_DNA"/>
</dbReference>
<proteinExistence type="predicted"/>
<dbReference type="InterPro" id="IPR026444">
    <property type="entry name" value="Secre_tail"/>
</dbReference>
<dbReference type="AlphaFoldDB" id="A0A8G2F1C8"/>
<dbReference type="InterPro" id="IPR011050">
    <property type="entry name" value="Pectin_lyase_fold/virulence"/>
</dbReference>
<dbReference type="Pfam" id="PF18998">
    <property type="entry name" value="Flg_new_2"/>
    <property type="match status" value="1"/>
</dbReference>
<feature type="domain" description="Bacterial repeat" evidence="3">
    <location>
        <begin position="651"/>
        <end position="718"/>
    </location>
</feature>
<comment type="subcellular location">
    <subcellularLocation>
        <location evidence="1">Cell envelope</location>
    </subcellularLocation>
</comment>
<organism evidence="4 5">
    <name type="scientific">Parabacteroides chinchillae</name>
    <dbReference type="NCBI Taxonomy" id="871327"/>
    <lineage>
        <taxon>Bacteria</taxon>
        <taxon>Pseudomonadati</taxon>
        <taxon>Bacteroidota</taxon>
        <taxon>Bacteroidia</taxon>
        <taxon>Bacteroidales</taxon>
        <taxon>Tannerellaceae</taxon>
        <taxon>Parabacteroides</taxon>
    </lineage>
</organism>